<evidence type="ECO:0000259" key="14">
    <source>
        <dbReference type="PROSITE" id="PS50151"/>
    </source>
</evidence>
<dbReference type="PANTHER" id="PTHR24029:SF0">
    <property type="entry name" value="UVRABC SYSTEM PROTEIN B"/>
    <property type="match status" value="1"/>
</dbReference>
<evidence type="ECO:0000256" key="1">
    <source>
        <dbReference type="ARBA" id="ARBA00004496"/>
    </source>
</evidence>
<dbReference type="InterPro" id="IPR004807">
    <property type="entry name" value="UvrB"/>
</dbReference>
<evidence type="ECO:0000256" key="10">
    <source>
        <dbReference type="ARBA" id="ARBA00026033"/>
    </source>
</evidence>
<keyword evidence="6 12" id="KW-0228">DNA excision</keyword>
<organism evidence="17 18">
    <name type="scientific">Pseudobutyrivibrio xylanivorans DSM 14809</name>
    <dbReference type="NCBI Taxonomy" id="1123012"/>
    <lineage>
        <taxon>Bacteria</taxon>
        <taxon>Bacillati</taxon>
        <taxon>Bacillota</taxon>
        <taxon>Clostridia</taxon>
        <taxon>Lachnospirales</taxon>
        <taxon>Lachnospiraceae</taxon>
        <taxon>Pseudobutyrivibrio</taxon>
    </lineage>
</organism>
<gene>
    <name evidence="12" type="primary">uvrB</name>
    <name evidence="17" type="ORF">SAMN02745725_00934</name>
</gene>
<dbReference type="AlphaFoldDB" id="A0A1M6DD45"/>
<dbReference type="InterPro" id="IPR001650">
    <property type="entry name" value="Helicase_C-like"/>
</dbReference>
<dbReference type="EMBL" id="FQYQ01000004">
    <property type="protein sequence ID" value="SHI71113.1"/>
    <property type="molecule type" value="Genomic_DNA"/>
</dbReference>
<keyword evidence="8 12" id="KW-0267">Excision nuclease</keyword>
<accession>A0A1M6DD45</accession>
<proteinExistence type="inferred from homology"/>
<evidence type="ECO:0000256" key="3">
    <source>
        <dbReference type="ARBA" id="ARBA00022490"/>
    </source>
</evidence>
<feature type="domain" description="Helicase C-terminal" evidence="16">
    <location>
        <begin position="485"/>
        <end position="651"/>
    </location>
</feature>
<dbReference type="Pfam" id="PF12344">
    <property type="entry name" value="UvrB"/>
    <property type="match status" value="1"/>
</dbReference>
<feature type="binding site" evidence="12">
    <location>
        <begin position="94"/>
        <end position="101"/>
    </location>
    <ligand>
        <name>ATP</name>
        <dbReference type="ChEBI" id="CHEBI:30616"/>
    </ligand>
</feature>
<reference evidence="17 18" key="1">
    <citation type="submission" date="2016-11" db="EMBL/GenBank/DDBJ databases">
        <authorList>
            <person name="Jaros S."/>
            <person name="Januszkiewicz K."/>
            <person name="Wedrychowicz H."/>
        </authorList>
    </citation>
    <scope>NUCLEOTIDE SEQUENCE [LARGE SCALE GENOMIC DNA]</scope>
    <source>
        <strain evidence="17 18">DSM 14809</strain>
    </source>
</reference>
<dbReference type="Pfam" id="PF04851">
    <property type="entry name" value="ResIII"/>
    <property type="match status" value="1"/>
</dbReference>
<dbReference type="PANTHER" id="PTHR24029">
    <property type="entry name" value="UVRABC SYSTEM PROTEIN B"/>
    <property type="match status" value="1"/>
</dbReference>
<keyword evidence="12 13" id="KW-0742">SOS response</keyword>
<dbReference type="Pfam" id="PF17757">
    <property type="entry name" value="UvrB_inter"/>
    <property type="match status" value="1"/>
</dbReference>
<dbReference type="Proteomes" id="UP000184185">
    <property type="component" value="Unassembled WGS sequence"/>
</dbReference>
<dbReference type="PROSITE" id="PS50151">
    <property type="entry name" value="UVR"/>
    <property type="match status" value="1"/>
</dbReference>
<keyword evidence="9 12" id="KW-0234">DNA repair</keyword>
<dbReference type="GO" id="GO:0016887">
    <property type="term" value="F:ATP hydrolysis activity"/>
    <property type="evidence" value="ECO:0007669"/>
    <property type="project" value="InterPro"/>
</dbReference>
<comment type="similarity">
    <text evidence="2 12 13">Belongs to the UvrB family.</text>
</comment>
<dbReference type="CDD" id="cd17916">
    <property type="entry name" value="DEXHc_UvrB"/>
    <property type="match status" value="1"/>
</dbReference>
<keyword evidence="4 12" id="KW-0547">Nucleotide-binding</keyword>
<dbReference type="SMART" id="SM00490">
    <property type="entry name" value="HELICc"/>
    <property type="match status" value="1"/>
</dbReference>
<dbReference type="NCBIfam" id="NF003673">
    <property type="entry name" value="PRK05298.1"/>
    <property type="match status" value="1"/>
</dbReference>
<evidence type="ECO:0000256" key="6">
    <source>
        <dbReference type="ARBA" id="ARBA00022769"/>
    </source>
</evidence>
<dbReference type="GO" id="GO:0009381">
    <property type="term" value="F:excinuclease ABC activity"/>
    <property type="evidence" value="ECO:0007669"/>
    <property type="project" value="UniProtKB-UniRule"/>
</dbReference>
<dbReference type="SMART" id="SM00487">
    <property type="entry name" value="DEXDc"/>
    <property type="match status" value="1"/>
</dbReference>
<dbReference type="InterPro" id="IPR027417">
    <property type="entry name" value="P-loop_NTPase"/>
</dbReference>
<dbReference type="Gene3D" id="3.40.50.300">
    <property type="entry name" value="P-loop containing nucleotide triphosphate hydrolases"/>
    <property type="match status" value="3"/>
</dbReference>
<sequence>MQSLRLVERIINNGKIVGPEAFASGSFSLRTSKQMFELFIVCAIMIHVQLAYILGDDMDFKLHSNFKPTGDQPQAIEDLVRGFKEGNQMQTLLGVTGSGKTFTMANVIEQLNKPTLIIAHNKTLAGQLYSEFKEFFPENAVEYFVSYYDYYQPEAYVPSTDTYIAKDSSINDEIDKLRLSATASLSERRDVIIVSSVSCIYGIGEPDDFQNMMVSLRPGDFKDRDDVIHELINIQYMRNDMDFARGTFRVRGDTLEVIPANTSDYGIRIEFFGDEIDRICETEIMTGQVKRELEHVAIFPASHYVIPQDKINSACASIEAELDERIKYFKSEDKLIEAQRIGERTNFDIEMLRETGFCSGIENYSRHMTNQQPGEPPKCLIDYFGDDFLIIVDESHITLPQVRGMFAGDQARKRTLVEYGFRLPSALDNRPLNFGEFESKLDQIMFVSATPGDYEEEHEMLRTEQVIRPTGLLDPEVEVRPVEGQIDDLFNEIKKETAKKNKVMITTLTKRMAEDLTDYLAELGVRVKYMHSDIDTMERAEIIRDLRLDVFDVLVGINLLREGLDIPEITLVAILDADKEGFLRSERSLIQTIGRAARNSEGHVIMYADTMTESMEKAISETERRREIQKAYNEANGITPTTIQKSVRELISISKDIAKKEMQFKKDPEEMDKQELEKLIADIQKKMQKAAAELNFEAAAEYRDKMVELKNMLREL</sequence>
<name>A0A1M6DD45_PSEXY</name>
<dbReference type="Pfam" id="PF00271">
    <property type="entry name" value="Helicase_C"/>
    <property type="match status" value="1"/>
</dbReference>
<dbReference type="SUPFAM" id="SSF46600">
    <property type="entry name" value="C-terminal UvrC-binding domain of UvrB"/>
    <property type="match status" value="1"/>
</dbReference>
<evidence type="ECO:0000256" key="13">
    <source>
        <dbReference type="RuleBase" id="RU003587"/>
    </source>
</evidence>
<keyword evidence="5 12" id="KW-0227">DNA damage</keyword>
<dbReference type="GO" id="GO:0009432">
    <property type="term" value="P:SOS response"/>
    <property type="evidence" value="ECO:0007669"/>
    <property type="project" value="UniProtKB-UniRule"/>
</dbReference>
<dbReference type="InterPro" id="IPR001943">
    <property type="entry name" value="UVR_dom"/>
</dbReference>
<evidence type="ECO:0000256" key="5">
    <source>
        <dbReference type="ARBA" id="ARBA00022763"/>
    </source>
</evidence>
<comment type="function">
    <text evidence="12">The UvrABC repair system catalyzes the recognition and processing of DNA lesions. A damage recognition complex composed of 2 UvrA and 2 UvrB subunits scans DNA for abnormalities. Upon binding of the UvrA(2)B(2) complex to a putative damaged site, the DNA wraps around one UvrB monomer. DNA wrap is dependent on ATP binding by UvrB and probably causes local melting of the DNA helix, facilitating insertion of UvrB beta-hairpin between the DNA strands. Then UvrB probes one DNA strand for the presence of a lesion. If a lesion is found the UvrA subunits dissociate and the UvrB-DNA preincision complex is formed. This complex is subsequently bound by UvrC and the second UvrB is released. If no lesion is found, the DNA wraps around the other UvrB subunit that will check the other stand for damage.</text>
</comment>
<keyword evidence="3 12" id="KW-0963">Cytoplasm</keyword>
<evidence type="ECO:0000256" key="11">
    <source>
        <dbReference type="ARBA" id="ARBA00029504"/>
    </source>
</evidence>
<dbReference type="Pfam" id="PF02151">
    <property type="entry name" value="UVR"/>
    <property type="match status" value="1"/>
</dbReference>
<evidence type="ECO:0000256" key="9">
    <source>
        <dbReference type="ARBA" id="ARBA00023204"/>
    </source>
</evidence>
<dbReference type="InterPro" id="IPR036876">
    <property type="entry name" value="UVR_dom_sf"/>
</dbReference>
<feature type="short sequence motif" description="Beta-hairpin" evidence="12">
    <location>
        <begin position="147"/>
        <end position="170"/>
    </location>
</feature>
<dbReference type="STRING" id="185007.SAMN02910350_00110"/>
<dbReference type="PROSITE" id="PS51194">
    <property type="entry name" value="HELICASE_CTER"/>
    <property type="match status" value="1"/>
</dbReference>
<evidence type="ECO:0000313" key="17">
    <source>
        <dbReference type="EMBL" id="SHI71113.1"/>
    </source>
</evidence>
<dbReference type="CDD" id="cd18790">
    <property type="entry name" value="SF2_C_UvrB"/>
    <property type="match status" value="1"/>
</dbReference>
<keyword evidence="7 12" id="KW-0067">ATP-binding</keyword>
<dbReference type="InterPro" id="IPR006935">
    <property type="entry name" value="Helicase/UvrB_N"/>
</dbReference>
<evidence type="ECO:0000259" key="15">
    <source>
        <dbReference type="PROSITE" id="PS51192"/>
    </source>
</evidence>
<keyword evidence="18" id="KW-1185">Reference proteome</keyword>
<dbReference type="HAMAP" id="MF_00204">
    <property type="entry name" value="UvrB"/>
    <property type="match status" value="1"/>
</dbReference>
<evidence type="ECO:0000256" key="7">
    <source>
        <dbReference type="ARBA" id="ARBA00022840"/>
    </source>
</evidence>
<dbReference type="Gene3D" id="4.10.860.10">
    <property type="entry name" value="UVR domain"/>
    <property type="match status" value="1"/>
</dbReference>
<dbReference type="PROSITE" id="PS51192">
    <property type="entry name" value="HELICASE_ATP_BIND_1"/>
    <property type="match status" value="1"/>
</dbReference>
<comment type="subunit">
    <text evidence="10 12 13">Forms a heterotetramer with UvrA during the search for lesions. Interacts with UvrC in an incision complex.</text>
</comment>
<dbReference type="InterPro" id="IPR014001">
    <property type="entry name" value="Helicase_ATP-bd"/>
</dbReference>
<evidence type="ECO:0000256" key="12">
    <source>
        <dbReference type="HAMAP-Rule" id="MF_00204"/>
    </source>
</evidence>
<comment type="domain">
    <text evidence="12">The beta-hairpin motif is involved in DNA binding.</text>
</comment>
<evidence type="ECO:0000256" key="2">
    <source>
        <dbReference type="ARBA" id="ARBA00008533"/>
    </source>
</evidence>
<dbReference type="SUPFAM" id="SSF52540">
    <property type="entry name" value="P-loop containing nucleoside triphosphate hydrolases"/>
    <property type="match status" value="2"/>
</dbReference>
<dbReference type="NCBIfam" id="TIGR00631">
    <property type="entry name" value="uvrb"/>
    <property type="match status" value="1"/>
</dbReference>
<dbReference type="GO" id="GO:0006289">
    <property type="term" value="P:nucleotide-excision repair"/>
    <property type="evidence" value="ECO:0007669"/>
    <property type="project" value="UniProtKB-UniRule"/>
</dbReference>
<evidence type="ECO:0000256" key="8">
    <source>
        <dbReference type="ARBA" id="ARBA00022881"/>
    </source>
</evidence>
<dbReference type="InterPro" id="IPR024759">
    <property type="entry name" value="UvrB_YAD/RRR_dom"/>
</dbReference>
<feature type="domain" description="Helicase ATP-binding" evidence="15">
    <location>
        <begin position="81"/>
        <end position="236"/>
    </location>
</feature>
<protein>
    <recommendedName>
        <fullName evidence="11 12">UvrABC system protein B</fullName>
        <shortName evidence="12">Protein UvrB</shortName>
    </recommendedName>
    <alternativeName>
        <fullName evidence="12">Excinuclease ABC subunit B</fullName>
    </alternativeName>
</protein>
<evidence type="ECO:0000256" key="4">
    <source>
        <dbReference type="ARBA" id="ARBA00022741"/>
    </source>
</evidence>
<dbReference type="GO" id="GO:0005737">
    <property type="term" value="C:cytoplasm"/>
    <property type="evidence" value="ECO:0007669"/>
    <property type="project" value="UniProtKB-SubCell"/>
</dbReference>
<dbReference type="GO" id="GO:0003677">
    <property type="term" value="F:DNA binding"/>
    <property type="evidence" value="ECO:0007669"/>
    <property type="project" value="UniProtKB-UniRule"/>
</dbReference>
<dbReference type="GO" id="GO:0009380">
    <property type="term" value="C:excinuclease repair complex"/>
    <property type="evidence" value="ECO:0007669"/>
    <property type="project" value="InterPro"/>
</dbReference>
<comment type="subcellular location">
    <subcellularLocation>
        <location evidence="1 12 13">Cytoplasm</location>
    </subcellularLocation>
</comment>
<feature type="domain" description="UVR" evidence="14">
    <location>
        <begin position="677"/>
        <end position="712"/>
    </location>
</feature>
<evidence type="ECO:0000313" key="18">
    <source>
        <dbReference type="Proteomes" id="UP000184185"/>
    </source>
</evidence>
<dbReference type="GO" id="GO:0005524">
    <property type="term" value="F:ATP binding"/>
    <property type="evidence" value="ECO:0007669"/>
    <property type="project" value="UniProtKB-UniRule"/>
</dbReference>
<dbReference type="InterPro" id="IPR041471">
    <property type="entry name" value="UvrB_inter"/>
</dbReference>
<evidence type="ECO:0000259" key="16">
    <source>
        <dbReference type="PROSITE" id="PS51194"/>
    </source>
</evidence>